<keyword evidence="1" id="KW-0472">Membrane</keyword>
<feature type="transmembrane region" description="Helical" evidence="1">
    <location>
        <begin position="247"/>
        <end position="266"/>
    </location>
</feature>
<evidence type="ECO:0000313" key="4">
    <source>
        <dbReference type="Proteomes" id="UP000049983"/>
    </source>
</evidence>
<dbReference type="AlphaFoldDB" id="A0A0M7APA0"/>
<feature type="transmembrane region" description="Helical" evidence="1">
    <location>
        <begin position="12"/>
        <end position="30"/>
    </location>
</feature>
<dbReference type="InterPro" id="IPR037185">
    <property type="entry name" value="EmrE-like"/>
</dbReference>
<protein>
    <submittedName>
        <fullName evidence="3">Carboxylate/amino acid/amine transporter</fullName>
    </submittedName>
</protein>
<keyword evidence="1" id="KW-1133">Transmembrane helix</keyword>
<organism evidence="3 4">
    <name type="scientific">Roseibium album</name>
    <dbReference type="NCBI Taxonomy" id="311410"/>
    <lineage>
        <taxon>Bacteria</taxon>
        <taxon>Pseudomonadati</taxon>
        <taxon>Pseudomonadota</taxon>
        <taxon>Alphaproteobacteria</taxon>
        <taxon>Hyphomicrobiales</taxon>
        <taxon>Stappiaceae</taxon>
        <taxon>Roseibium</taxon>
    </lineage>
</organism>
<gene>
    <name evidence="3" type="ORF">LA5096_04671</name>
</gene>
<feature type="domain" description="EamA" evidence="2">
    <location>
        <begin position="15"/>
        <end position="148"/>
    </location>
</feature>
<evidence type="ECO:0000313" key="3">
    <source>
        <dbReference type="EMBL" id="CTQ76246.1"/>
    </source>
</evidence>
<dbReference type="PANTHER" id="PTHR22911:SF103">
    <property type="entry name" value="BLR2811 PROTEIN"/>
    <property type="match status" value="1"/>
</dbReference>
<feature type="transmembrane region" description="Helical" evidence="1">
    <location>
        <begin position="36"/>
        <end position="66"/>
    </location>
</feature>
<dbReference type="SUPFAM" id="SSF103481">
    <property type="entry name" value="Multidrug resistance efflux transporter EmrE"/>
    <property type="match status" value="2"/>
</dbReference>
<feature type="domain" description="EamA" evidence="2">
    <location>
        <begin position="159"/>
        <end position="289"/>
    </location>
</feature>
<dbReference type="PROSITE" id="PS51257">
    <property type="entry name" value="PROKAR_LIPOPROTEIN"/>
    <property type="match status" value="1"/>
</dbReference>
<feature type="transmembrane region" description="Helical" evidence="1">
    <location>
        <begin position="272"/>
        <end position="290"/>
    </location>
</feature>
<dbReference type="OrthoDB" id="9815809at2"/>
<reference evidence="4" key="1">
    <citation type="submission" date="2015-07" db="EMBL/GenBank/DDBJ databases">
        <authorList>
            <person name="Rodrigo-Torres Lidia"/>
            <person name="Arahal R.David."/>
        </authorList>
    </citation>
    <scope>NUCLEOTIDE SEQUENCE [LARGE SCALE GENOMIC DNA]</scope>
    <source>
        <strain evidence="4">CECT 5096</strain>
    </source>
</reference>
<keyword evidence="4" id="KW-1185">Reference proteome</keyword>
<feature type="transmembrane region" description="Helical" evidence="1">
    <location>
        <begin position="189"/>
        <end position="209"/>
    </location>
</feature>
<dbReference type="Pfam" id="PF00892">
    <property type="entry name" value="EamA"/>
    <property type="match status" value="2"/>
</dbReference>
<evidence type="ECO:0000256" key="1">
    <source>
        <dbReference type="SAM" id="Phobius"/>
    </source>
</evidence>
<feature type="transmembrane region" description="Helical" evidence="1">
    <location>
        <begin position="158"/>
        <end position="177"/>
    </location>
</feature>
<keyword evidence="1" id="KW-0812">Transmembrane</keyword>
<dbReference type="InterPro" id="IPR000620">
    <property type="entry name" value="EamA_dom"/>
</dbReference>
<proteinExistence type="predicted"/>
<feature type="transmembrane region" description="Helical" evidence="1">
    <location>
        <begin position="78"/>
        <end position="98"/>
    </location>
</feature>
<dbReference type="EMBL" id="CXWC01000013">
    <property type="protein sequence ID" value="CTQ76246.1"/>
    <property type="molecule type" value="Genomic_DNA"/>
</dbReference>
<dbReference type="GO" id="GO:0016020">
    <property type="term" value="C:membrane"/>
    <property type="evidence" value="ECO:0007669"/>
    <property type="project" value="InterPro"/>
</dbReference>
<feature type="transmembrane region" description="Helical" evidence="1">
    <location>
        <begin position="104"/>
        <end position="125"/>
    </location>
</feature>
<dbReference type="RefSeq" id="WP_055117055.1">
    <property type="nucleotide sequence ID" value="NZ_CXWA01000004.1"/>
</dbReference>
<feature type="transmembrane region" description="Helical" evidence="1">
    <location>
        <begin position="215"/>
        <end position="235"/>
    </location>
</feature>
<feature type="transmembrane region" description="Helical" evidence="1">
    <location>
        <begin position="132"/>
        <end position="152"/>
    </location>
</feature>
<evidence type="ECO:0000259" key="2">
    <source>
        <dbReference type="Pfam" id="PF00892"/>
    </source>
</evidence>
<dbReference type="GeneID" id="97671954"/>
<sequence length="301" mass="33398">MARFASRAIEDKPFAGILLILVTYLLFACIDTSSKWLGILGLGALQLSFMRYFGHFVISMGLFAASEFDFRQLRCEKIWLVLLRGALLTASTVFNFAALRYLPLTLTSTILFSAPIMVCVLSWPLLRERVGLVRWSAVALGFAGVAIAIKPFDDEFHVAVFMSLTAAFCFALYSVLTRKLAGVVVPDTMQFYTGLVGTVALAPFAIAEWQNPATGFQWSVLVGLGVLGWVGHQFLTNAMSFAPANLLMPFGYVFILYLTVSSYLVFDQLPDQWTVAGAAIIVLSGLIIFYRERMLYTRRSQ</sequence>
<dbReference type="Proteomes" id="UP000049983">
    <property type="component" value="Unassembled WGS sequence"/>
</dbReference>
<dbReference type="PANTHER" id="PTHR22911">
    <property type="entry name" value="ACYL-MALONYL CONDENSING ENZYME-RELATED"/>
    <property type="match status" value="1"/>
</dbReference>
<accession>A0A0M7APA0</accession>
<name>A0A0M7APA0_9HYPH</name>
<dbReference type="STRING" id="311410.LA5095_03389"/>